<protein>
    <submittedName>
        <fullName evidence="4">Unannotated protein</fullName>
    </submittedName>
</protein>
<dbReference type="EMBL" id="CAEZTF010000119">
    <property type="protein sequence ID" value="CAB4562759.1"/>
    <property type="molecule type" value="Genomic_DNA"/>
</dbReference>
<dbReference type="InterPro" id="IPR011053">
    <property type="entry name" value="Single_hybrid_motif"/>
</dbReference>
<dbReference type="Pfam" id="PF00364">
    <property type="entry name" value="Biotin_lipoyl"/>
    <property type="match status" value="1"/>
</dbReference>
<evidence type="ECO:0000259" key="3">
    <source>
        <dbReference type="PROSITE" id="PS50968"/>
    </source>
</evidence>
<accession>A0A6J6DIU6</accession>
<gene>
    <name evidence="4" type="ORF">UFOPK1618_00639</name>
</gene>
<feature type="domain" description="Lipoyl-binding" evidence="3">
    <location>
        <begin position="86"/>
        <end position="163"/>
    </location>
</feature>
<evidence type="ECO:0000313" key="4">
    <source>
        <dbReference type="EMBL" id="CAB4562759.1"/>
    </source>
</evidence>
<dbReference type="CDD" id="cd06850">
    <property type="entry name" value="biotinyl_domain"/>
    <property type="match status" value="1"/>
</dbReference>
<dbReference type="PANTHER" id="PTHR45266">
    <property type="entry name" value="OXALOACETATE DECARBOXYLASE ALPHA CHAIN"/>
    <property type="match status" value="1"/>
</dbReference>
<keyword evidence="1" id="KW-0092">Biotin</keyword>
<name>A0A6J6DIU6_9ZZZZ</name>
<dbReference type="InterPro" id="IPR050709">
    <property type="entry name" value="Biotin_Carboxyl_Carrier/Decarb"/>
</dbReference>
<evidence type="ECO:0000256" key="2">
    <source>
        <dbReference type="SAM" id="MobiDB-lite"/>
    </source>
</evidence>
<dbReference type="PROSITE" id="PS00188">
    <property type="entry name" value="BIOTIN"/>
    <property type="match status" value="1"/>
</dbReference>
<dbReference type="PANTHER" id="PTHR45266:SF3">
    <property type="entry name" value="OXALOACETATE DECARBOXYLASE ALPHA CHAIN"/>
    <property type="match status" value="1"/>
</dbReference>
<dbReference type="SUPFAM" id="SSF51230">
    <property type="entry name" value="Single hybrid motif"/>
    <property type="match status" value="1"/>
</dbReference>
<dbReference type="InterPro" id="IPR000089">
    <property type="entry name" value="Biotin_lipoyl"/>
</dbReference>
<dbReference type="AlphaFoldDB" id="A0A6J6DIU6"/>
<feature type="region of interest" description="Disordered" evidence="2">
    <location>
        <begin position="69"/>
        <end position="96"/>
    </location>
</feature>
<organism evidence="4">
    <name type="scientific">freshwater metagenome</name>
    <dbReference type="NCBI Taxonomy" id="449393"/>
    <lineage>
        <taxon>unclassified sequences</taxon>
        <taxon>metagenomes</taxon>
        <taxon>ecological metagenomes</taxon>
    </lineage>
</organism>
<proteinExistence type="predicted"/>
<dbReference type="Gene3D" id="2.40.50.100">
    <property type="match status" value="1"/>
</dbReference>
<dbReference type="PROSITE" id="PS50968">
    <property type="entry name" value="BIOTINYL_LIPOYL"/>
    <property type="match status" value="1"/>
</dbReference>
<reference evidence="4" key="1">
    <citation type="submission" date="2020-05" db="EMBL/GenBank/DDBJ databases">
        <authorList>
            <person name="Chiriac C."/>
            <person name="Salcher M."/>
            <person name="Ghai R."/>
            <person name="Kavagutti S V."/>
        </authorList>
    </citation>
    <scope>NUCLEOTIDE SEQUENCE</scope>
</reference>
<dbReference type="FunFam" id="2.40.50.100:FF:000003">
    <property type="entry name" value="Acetyl-CoA carboxylase biotin carboxyl carrier protein"/>
    <property type="match status" value="1"/>
</dbReference>
<evidence type="ECO:0000256" key="1">
    <source>
        <dbReference type="ARBA" id="ARBA00023267"/>
    </source>
</evidence>
<dbReference type="InterPro" id="IPR001882">
    <property type="entry name" value="Biotin_BS"/>
</dbReference>
<sequence>MNDPAFIGDASANKFGIYTRWIETEWVNDIPAWSGVSEIAAEPTERHNVVVEVGGKRIEVSLPKRLLGSAGPVPAGHAPKRKSHSHATAGGGSGNTIKAPMQSTVVKIAVAVGETVQEGDLVVVLEAMKMEQPMTAHKAGKIKSITAEVGATVPAGTVLLELE</sequence>